<proteinExistence type="predicted"/>
<evidence type="ECO:0000256" key="1">
    <source>
        <dbReference type="ARBA" id="ARBA00022801"/>
    </source>
</evidence>
<accession>A0A3N4ZJH1</accession>
<sequence>METPEGDIGTPGSSPFPPLDGVRHRFVQLPGLQVHVAEAGTGEPLVLLHGFPQHWWGWHKILPALAEHFRVIVPDLRGAGWTDAPPLGYTEEQLVADTVELLDALDLDRVHLVGFDIGGILGFRLCLAHPERVRRFVFLAAPHPYTPRSLRVLVRVLLKAWRLWPRFATTLPLVGPRLVGRGRQWLPRRMMMDGATVPDLWSPEDFELYLSRLRDPSRARAAVALYQALAVRANNRAAAGAYRGTRLVTPTLGLYGAVLDDSDRDTAGHPALIRGYEPYADDFTLMHVPGSGYYLAEEQPEAVIRHVLGFLAAT</sequence>
<comment type="caution">
    <text evidence="3">The sequence shown here is derived from an EMBL/GenBank/DDBJ whole genome shotgun (WGS) entry which is preliminary data.</text>
</comment>
<dbReference type="PANTHER" id="PTHR43329">
    <property type="entry name" value="EPOXIDE HYDROLASE"/>
    <property type="match status" value="1"/>
</dbReference>
<feature type="domain" description="AB hydrolase-1" evidence="2">
    <location>
        <begin position="44"/>
        <end position="165"/>
    </location>
</feature>
<evidence type="ECO:0000313" key="3">
    <source>
        <dbReference type="EMBL" id="RPF25988.1"/>
    </source>
</evidence>
<dbReference type="InterPro" id="IPR000073">
    <property type="entry name" value="AB_hydrolase_1"/>
</dbReference>
<evidence type="ECO:0000259" key="2">
    <source>
        <dbReference type="Pfam" id="PF00561"/>
    </source>
</evidence>
<protein>
    <submittedName>
        <fullName evidence="3">Pimeloyl-ACP methyl ester carboxylesterase</fullName>
    </submittedName>
</protein>
<name>A0A3N4ZJH1_9MICO</name>
<dbReference type="RefSeq" id="WP_123914169.1">
    <property type="nucleotide sequence ID" value="NZ_RKRA01000001.1"/>
</dbReference>
<dbReference type="OrthoDB" id="2987348at2"/>
<dbReference type="PRINTS" id="PR00111">
    <property type="entry name" value="ABHYDROLASE"/>
</dbReference>
<gene>
    <name evidence="3" type="ORF">EDD32_0402</name>
</gene>
<dbReference type="InterPro" id="IPR029058">
    <property type="entry name" value="AB_hydrolase_fold"/>
</dbReference>
<keyword evidence="4" id="KW-1185">Reference proteome</keyword>
<organism evidence="3 4">
    <name type="scientific">Georgenia muralis</name>
    <dbReference type="NCBI Taxonomy" id="154117"/>
    <lineage>
        <taxon>Bacteria</taxon>
        <taxon>Bacillati</taxon>
        <taxon>Actinomycetota</taxon>
        <taxon>Actinomycetes</taxon>
        <taxon>Micrococcales</taxon>
        <taxon>Bogoriellaceae</taxon>
        <taxon>Georgenia</taxon>
    </lineage>
</organism>
<dbReference type="GO" id="GO:0016787">
    <property type="term" value="F:hydrolase activity"/>
    <property type="evidence" value="ECO:0007669"/>
    <property type="project" value="UniProtKB-KW"/>
</dbReference>
<dbReference type="Pfam" id="PF00561">
    <property type="entry name" value="Abhydrolase_1"/>
    <property type="match status" value="1"/>
</dbReference>
<dbReference type="AlphaFoldDB" id="A0A3N4ZJH1"/>
<dbReference type="SUPFAM" id="SSF53474">
    <property type="entry name" value="alpha/beta-Hydrolases"/>
    <property type="match status" value="1"/>
</dbReference>
<dbReference type="Gene3D" id="3.40.50.1820">
    <property type="entry name" value="alpha/beta hydrolase"/>
    <property type="match status" value="1"/>
</dbReference>
<reference evidence="3 4" key="1">
    <citation type="submission" date="2018-11" db="EMBL/GenBank/DDBJ databases">
        <title>Sequencing the genomes of 1000 actinobacteria strains.</title>
        <authorList>
            <person name="Klenk H.-P."/>
        </authorList>
    </citation>
    <scope>NUCLEOTIDE SEQUENCE [LARGE SCALE GENOMIC DNA]</scope>
    <source>
        <strain evidence="3 4">DSM 14418</strain>
    </source>
</reference>
<dbReference type="EMBL" id="RKRA01000001">
    <property type="protein sequence ID" value="RPF25988.1"/>
    <property type="molecule type" value="Genomic_DNA"/>
</dbReference>
<keyword evidence="1" id="KW-0378">Hydrolase</keyword>
<dbReference type="InterPro" id="IPR000639">
    <property type="entry name" value="Epox_hydrolase-like"/>
</dbReference>
<dbReference type="PRINTS" id="PR00412">
    <property type="entry name" value="EPOXHYDRLASE"/>
</dbReference>
<dbReference type="Proteomes" id="UP000280726">
    <property type="component" value="Unassembled WGS sequence"/>
</dbReference>
<evidence type="ECO:0000313" key="4">
    <source>
        <dbReference type="Proteomes" id="UP000280726"/>
    </source>
</evidence>